<dbReference type="GO" id="GO:0006808">
    <property type="term" value="P:regulation of nitrogen utilization"/>
    <property type="evidence" value="ECO:0007669"/>
    <property type="project" value="InterPro"/>
</dbReference>
<dbReference type="AlphaFoldDB" id="A0A8J3CYH6"/>
<comment type="caution">
    <text evidence="1">The sequence shown here is derived from an EMBL/GenBank/DDBJ whole genome shotgun (WGS) entry which is preliminary data.</text>
</comment>
<reference evidence="1" key="1">
    <citation type="journal article" date="2014" name="Int. J. Syst. Evol. Microbiol.">
        <title>Complete genome sequence of Corynebacterium casei LMG S-19264T (=DSM 44701T), isolated from a smear-ripened cheese.</title>
        <authorList>
            <consortium name="US DOE Joint Genome Institute (JGI-PGF)"/>
            <person name="Walter F."/>
            <person name="Albersmeier A."/>
            <person name="Kalinowski J."/>
            <person name="Ruckert C."/>
        </authorList>
    </citation>
    <scope>NUCLEOTIDE SEQUENCE</scope>
    <source>
        <strain evidence="1">KCTC 23224</strain>
    </source>
</reference>
<dbReference type="PROSITE" id="PS51343">
    <property type="entry name" value="PII_GLNB_DOM"/>
    <property type="match status" value="1"/>
</dbReference>
<reference evidence="1" key="2">
    <citation type="submission" date="2020-09" db="EMBL/GenBank/DDBJ databases">
        <authorList>
            <person name="Sun Q."/>
            <person name="Kim S."/>
        </authorList>
    </citation>
    <scope>NUCLEOTIDE SEQUENCE</scope>
    <source>
        <strain evidence="1">KCTC 23224</strain>
    </source>
</reference>
<dbReference type="GO" id="GO:0030234">
    <property type="term" value="F:enzyme regulator activity"/>
    <property type="evidence" value="ECO:0007669"/>
    <property type="project" value="InterPro"/>
</dbReference>
<dbReference type="SMART" id="SM00938">
    <property type="entry name" value="P-II"/>
    <property type="match status" value="1"/>
</dbReference>
<protein>
    <recommendedName>
        <fullName evidence="3">Nitrogen regulatory protein P-II family</fullName>
    </recommendedName>
</protein>
<dbReference type="InterPro" id="IPR002187">
    <property type="entry name" value="N-reg_PII"/>
</dbReference>
<dbReference type="EMBL" id="BMYF01000022">
    <property type="protein sequence ID" value="GHB48667.1"/>
    <property type="molecule type" value="Genomic_DNA"/>
</dbReference>
<evidence type="ECO:0000313" key="2">
    <source>
        <dbReference type="Proteomes" id="UP000642809"/>
    </source>
</evidence>
<accession>A0A8J3CYH6</accession>
<dbReference type="Proteomes" id="UP000642809">
    <property type="component" value="Unassembled WGS sequence"/>
</dbReference>
<organism evidence="1 2">
    <name type="scientific">Mongoliitalea lutea</name>
    <dbReference type="NCBI Taxonomy" id="849756"/>
    <lineage>
        <taxon>Bacteria</taxon>
        <taxon>Pseudomonadati</taxon>
        <taxon>Bacteroidota</taxon>
        <taxon>Cytophagia</taxon>
        <taxon>Cytophagales</taxon>
        <taxon>Cyclobacteriaceae</taxon>
        <taxon>Mongoliitalea</taxon>
    </lineage>
</organism>
<dbReference type="InterPro" id="IPR011322">
    <property type="entry name" value="N-reg_PII-like_a/b"/>
</dbReference>
<name>A0A8J3CYH6_9BACT</name>
<sequence length="115" mass="12536">MKFKVIMALIKPEFSQKVVEAARKAGATGDVSLTGRGSGSKESKSFFGLAIMDQTEVLMFLVEEHTADGILKAIKTEGKLDEPGHGIAFALNVEKVVGLESQMDQFKEKLKNSYL</sequence>
<dbReference type="RefSeq" id="WP_189584998.1">
    <property type="nucleotide sequence ID" value="NZ_BMYF01000022.1"/>
</dbReference>
<dbReference type="SUPFAM" id="SSF54913">
    <property type="entry name" value="GlnB-like"/>
    <property type="match status" value="1"/>
</dbReference>
<dbReference type="InterPro" id="IPR015867">
    <property type="entry name" value="N-reg_PII/ATP_PRibTrfase_C"/>
</dbReference>
<proteinExistence type="predicted"/>
<evidence type="ECO:0008006" key="3">
    <source>
        <dbReference type="Google" id="ProtNLM"/>
    </source>
</evidence>
<keyword evidence="2" id="KW-1185">Reference proteome</keyword>
<dbReference type="Gene3D" id="3.30.70.120">
    <property type="match status" value="1"/>
</dbReference>
<gene>
    <name evidence="1" type="ORF">GCM10008106_31880</name>
</gene>
<evidence type="ECO:0000313" key="1">
    <source>
        <dbReference type="EMBL" id="GHB48667.1"/>
    </source>
</evidence>
<dbReference type="Pfam" id="PF00543">
    <property type="entry name" value="P-II"/>
    <property type="match status" value="1"/>
</dbReference>